<comment type="caution">
    <text evidence="2">The sequence shown here is derived from an EMBL/GenBank/DDBJ whole genome shotgun (WGS) entry which is preliminary data.</text>
</comment>
<evidence type="ECO:0000256" key="1">
    <source>
        <dbReference type="SAM" id="Phobius"/>
    </source>
</evidence>
<evidence type="ECO:0000313" key="3">
    <source>
        <dbReference type="Proteomes" id="UP000282926"/>
    </source>
</evidence>
<feature type="transmembrane region" description="Helical" evidence="1">
    <location>
        <begin position="74"/>
        <end position="94"/>
    </location>
</feature>
<keyword evidence="1" id="KW-0472">Membrane</keyword>
<dbReference type="EMBL" id="SADD01000005">
    <property type="protein sequence ID" value="RVU44013.1"/>
    <property type="molecule type" value="Genomic_DNA"/>
</dbReference>
<reference evidence="2 3" key="1">
    <citation type="submission" date="2019-01" db="EMBL/GenBank/DDBJ databases">
        <title>Lujinxingia litoralis gen. nov., sp. nov. and Lujinxingia sediminis gen. nov., sp. nov., new members in the order Bradymonadales, isolated from coastal sediment.</title>
        <authorList>
            <person name="Li C.-M."/>
        </authorList>
    </citation>
    <scope>NUCLEOTIDE SEQUENCE [LARGE SCALE GENOMIC DNA]</scope>
    <source>
        <strain evidence="2 3">SEH01</strain>
    </source>
</reference>
<feature type="transmembrane region" description="Helical" evidence="1">
    <location>
        <begin position="273"/>
        <end position="295"/>
    </location>
</feature>
<feature type="transmembrane region" description="Helical" evidence="1">
    <location>
        <begin position="349"/>
        <end position="368"/>
    </location>
</feature>
<protein>
    <recommendedName>
        <fullName evidence="4">DUF2029 domain-containing protein</fullName>
    </recommendedName>
</protein>
<feature type="transmembrane region" description="Helical" evidence="1">
    <location>
        <begin position="307"/>
        <end position="329"/>
    </location>
</feature>
<keyword evidence="1" id="KW-0812">Transmembrane</keyword>
<feature type="transmembrane region" description="Helical" evidence="1">
    <location>
        <begin position="380"/>
        <end position="398"/>
    </location>
</feature>
<feature type="transmembrane region" description="Helical" evidence="1">
    <location>
        <begin position="150"/>
        <end position="172"/>
    </location>
</feature>
<accession>A0ABY0CSE8</accession>
<evidence type="ECO:0000313" key="2">
    <source>
        <dbReference type="EMBL" id="RVU44013.1"/>
    </source>
</evidence>
<feature type="transmembrane region" description="Helical" evidence="1">
    <location>
        <begin position="100"/>
        <end position="119"/>
    </location>
</feature>
<evidence type="ECO:0008006" key="4">
    <source>
        <dbReference type="Google" id="ProtNLM"/>
    </source>
</evidence>
<feature type="transmembrane region" description="Helical" evidence="1">
    <location>
        <begin position="404"/>
        <end position="426"/>
    </location>
</feature>
<keyword evidence="3" id="KW-1185">Reference proteome</keyword>
<proteinExistence type="predicted"/>
<gene>
    <name evidence="2" type="ORF">EA187_10680</name>
</gene>
<feature type="transmembrane region" description="Helical" evidence="1">
    <location>
        <begin position="193"/>
        <end position="214"/>
    </location>
</feature>
<organism evidence="2 3">
    <name type="scientific">Lujinxingia sediminis</name>
    <dbReference type="NCBI Taxonomy" id="2480984"/>
    <lineage>
        <taxon>Bacteria</taxon>
        <taxon>Deltaproteobacteria</taxon>
        <taxon>Bradymonadales</taxon>
        <taxon>Lujinxingiaceae</taxon>
        <taxon>Lujinxingia</taxon>
    </lineage>
</organism>
<feature type="transmembrane region" description="Helical" evidence="1">
    <location>
        <begin position="46"/>
        <end position="62"/>
    </location>
</feature>
<sequence length="433" mass="44662">MRLASALALTLAFALPVLLELGGLARVGHAAPAEFIALATAQAESAPLFWPLVALVVVLARPDKPDAALGLHAALRRALAATAIFGVSGLPLGLTEIHLLRALSLLPTAIFLLMALRLFAHRREGALLASTLGGVAAGALSLMLPSEVGWAPVLSTALIVAPLVGAALALWLSRDCGVWVRRGAPPAFTLARAPGLILIWSGAISLILGARLLARQDLAWRSEWLSDMPAHHEPGAAALRELAGRGELPAPGFALWSDWPYAMGAYTPGGFVALAYLLCSLLVLVALVGLGLGAARKLSRSPSTPPFPADLLAAAFAATLVLPLLVAPASTLHLLGADPLLAFLGIQPARMIAAGLIFVALLFTLLPDTLSRTTLSSTRYALLGALILIAPPASLLALTELATITPLGVASTLSLGAGLLTTLLTWQTPRASP</sequence>
<dbReference type="RefSeq" id="WP_127780258.1">
    <property type="nucleotide sequence ID" value="NZ_SADD01000005.1"/>
</dbReference>
<feature type="transmembrane region" description="Helical" evidence="1">
    <location>
        <begin position="126"/>
        <end position="144"/>
    </location>
</feature>
<name>A0ABY0CSE8_9DELT</name>
<dbReference type="Proteomes" id="UP000282926">
    <property type="component" value="Unassembled WGS sequence"/>
</dbReference>
<keyword evidence="1" id="KW-1133">Transmembrane helix</keyword>